<evidence type="ECO:0000256" key="1">
    <source>
        <dbReference type="ARBA" id="ARBA00004477"/>
    </source>
</evidence>
<dbReference type="AlphaFoldDB" id="A0AA91T3X4"/>
<evidence type="ECO:0000256" key="11">
    <source>
        <dbReference type="SAM" id="MobiDB-lite"/>
    </source>
</evidence>
<comment type="similarity">
    <text evidence="2">Belongs to the SEC62 family.</text>
</comment>
<evidence type="ECO:0000256" key="12">
    <source>
        <dbReference type="SAM" id="Phobius"/>
    </source>
</evidence>
<reference evidence="13 14" key="1">
    <citation type="submission" date="2017-04" db="EMBL/GenBank/DDBJ databases">
        <title>Draft genome of the yeast Clavispora lusitaniae type strain CBS 6936.</title>
        <authorList>
            <person name="Durrens P."/>
            <person name="Klopp C."/>
            <person name="Biteau N."/>
            <person name="Fitton-Ouhabi V."/>
            <person name="Dementhon K."/>
            <person name="Accoceberry I."/>
            <person name="Sherman D.J."/>
            <person name="Noel T."/>
        </authorList>
    </citation>
    <scope>NUCLEOTIDE SEQUENCE [LARGE SCALE GENOMIC DNA]</scope>
    <source>
        <strain evidence="13 14">CBS 6936</strain>
    </source>
</reference>
<organism evidence="13 14">
    <name type="scientific">Clavispora lusitaniae</name>
    <name type="common">Candida lusitaniae</name>
    <dbReference type="NCBI Taxonomy" id="36911"/>
    <lineage>
        <taxon>Eukaryota</taxon>
        <taxon>Fungi</taxon>
        <taxon>Dikarya</taxon>
        <taxon>Ascomycota</taxon>
        <taxon>Saccharomycotina</taxon>
        <taxon>Pichiomycetes</taxon>
        <taxon>Metschnikowiaceae</taxon>
        <taxon>Clavispora</taxon>
    </lineage>
</organism>
<evidence type="ECO:0000256" key="10">
    <source>
        <dbReference type="ARBA" id="ARBA00023136"/>
    </source>
</evidence>
<comment type="subcellular location">
    <subcellularLocation>
        <location evidence="1">Endoplasmic reticulum membrane</location>
        <topology evidence="1">Multi-pass membrane protein</topology>
    </subcellularLocation>
</comment>
<comment type="caution">
    <text evidence="13">The sequence shown here is derived from an EMBL/GenBank/DDBJ whole genome shotgun (WGS) entry which is preliminary data.</text>
</comment>
<evidence type="ECO:0000256" key="8">
    <source>
        <dbReference type="ARBA" id="ARBA00022989"/>
    </source>
</evidence>
<evidence type="ECO:0000256" key="6">
    <source>
        <dbReference type="ARBA" id="ARBA00022824"/>
    </source>
</evidence>
<dbReference type="Pfam" id="PF03839">
    <property type="entry name" value="Sec62"/>
    <property type="match status" value="1"/>
</dbReference>
<dbReference type="EMBL" id="LYUB02000001">
    <property type="protein sequence ID" value="OVF10682.1"/>
    <property type="molecule type" value="Genomic_DNA"/>
</dbReference>
<evidence type="ECO:0000256" key="2">
    <source>
        <dbReference type="ARBA" id="ARBA00010604"/>
    </source>
</evidence>
<feature type="compositionally biased region" description="Basic residues" evidence="11">
    <location>
        <begin position="249"/>
        <end position="258"/>
    </location>
</feature>
<feature type="transmembrane region" description="Helical" evidence="12">
    <location>
        <begin position="183"/>
        <end position="214"/>
    </location>
</feature>
<keyword evidence="6" id="KW-0256">Endoplasmic reticulum</keyword>
<sequence>MASPLPPGSGVSPDEGTPVQVSQERSPVVMRVANFVRDHKLLKNRTGLLNNSEDVQFFRYKRFVRALLSEEYKKKSSNPKNELVPVNNEQDAAKLFVLMIQNRLLIPVEKLHYDEIKAVKGWKPNREKPTLRPTQKAVLEPNAYYGWIYQKPNPYMMLYGFLMLAGVFTVVLFPLWPRFMRVGVWYLSMACLCLLGLFFVMAFIRLIIFVVTYLTMPQAFWLYPNLFEDCGFFESFVPLYGWAEPAGAKKAKKSKRKQPKIEEVTDEPSTASVSGAEKTTTSAKKRAVTLEEVDE</sequence>
<proteinExistence type="inferred from homology"/>
<dbReference type="GO" id="GO:0005789">
    <property type="term" value="C:endoplasmic reticulum membrane"/>
    <property type="evidence" value="ECO:0007669"/>
    <property type="project" value="UniProtKB-SubCell"/>
</dbReference>
<dbReference type="PANTHER" id="PTHR12443">
    <property type="entry name" value="TRANSLOCATION PROTEIN SEC62"/>
    <property type="match status" value="1"/>
</dbReference>
<dbReference type="KEGG" id="clus:A9F13_01g00803"/>
<evidence type="ECO:0000256" key="9">
    <source>
        <dbReference type="ARBA" id="ARBA00023010"/>
    </source>
</evidence>
<dbReference type="InterPro" id="IPR004728">
    <property type="entry name" value="Sec62"/>
</dbReference>
<feature type="compositionally biased region" description="Polar residues" evidence="11">
    <location>
        <begin position="267"/>
        <end position="282"/>
    </location>
</feature>
<feature type="transmembrane region" description="Helical" evidence="12">
    <location>
        <begin position="157"/>
        <end position="177"/>
    </location>
</feature>
<name>A0AA91T3X4_CLALS</name>
<dbReference type="InterPro" id="IPR011553">
    <property type="entry name" value="Sec62_asco"/>
</dbReference>
<dbReference type="GO" id="GO:0031204">
    <property type="term" value="P:post-translational protein targeting to membrane, translocation"/>
    <property type="evidence" value="ECO:0007669"/>
    <property type="project" value="TreeGrafter"/>
</dbReference>
<evidence type="ECO:0000313" key="13">
    <source>
        <dbReference type="EMBL" id="OVF10682.1"/>
    </source>
</evidence>
<evidence type="ECO:0000313" key="14">
    <source>
        <dbReference type="Proteomes" id="UP000195602"/>
    </source>
</evidence>
<keyword evidence="9" id="KW-0811">Translocation</keyword>
<dbReference type="PANTHER" id="PTHR12443:SF9">
    <property type="entry name" value="TRANSLOCATION PROTEIN SEC62"/>
    <property type="match status" value="1"/>
</dbReference>
<feature type="region of interest" description="Disordered" evidence="11">
    <location>
        <begin position="1"/>
        <end position="25"/>
    </location>
</feature>
<dbReference type="Proteomes" id="UP000195602">
    <property type="component" value="Unassembled WGS sequence"/>
</dbReference>
<protein>
    <recommendedName>
        <fullName evidence="3">Translocation protein SEC62</fullName>
    </recommendedName>
</protein>
<keyword evidence="7" id="KW-0653">Protein transport</keyword>
<keyword evidence="4" id="KW-0813">Transport</keyword>
<evidence type="ECO:0000256" key="3">
    <source>
        <dbReference type="ARBA" id="ARBA00021257"/>
    </source>
</evidence>
<evidence type="ECO:0000256" key="4">
    <source>
        <dbReference type="ARBA" id="ARBA00022448"/>
    </source>
</evidence>
<accession>A0AA91T3X4</accession>
<keyword evidence="5 12" id="KW-0812">Transmembrane</keyword>
<evidence type="ECO:0000256" key="5">
    <source>
        <dbReference type="ARBA" id="ARBA00022692"/>
    </source>
</evidence>
<evidence type="ECO:0000256" key="7">
    <source>
        <dbReference type="ARBA" id="ARBA00022927"/>
    </source>
</evidence>
<keyword evidence="8 12" id="KW-1133">Transmembrane helix</keyword>
<keyword evidence="10 12" id="KW-0472">Membrane</keyword>
<feature type="region of interest" description="Disordered" evidence="11">
    <location>
        <begin position="247"/>
        <end position="295"/>
    </location>
</feature>
<dbReference type="NCBIfam" id="TIGR00869">
    <property type="entry name" value="sec62"/>
    <property type="match status" value="1"/>
</dbReference>
<gene>
    <name evidence="13" type="ORF">A9F13_01g00803</name>
</gene>